<evidence type="ECO:0000313" key="3">
    <source>
        <dbReference type="Proteomes" id="UP000775213"/>
    </source>
</evidence>
<sequence length="66" mass="7292">MVAEKEESNAMVEAGETEGWLPTEWSAFHIIINAGNRKVCSGFHLIAGLLMIWTSFTINLCLVPDV</sequence>
<keyword evidence="1" id="KW-0472">Membrane</keyword>
<keyword evidence="1" id="KW-0812">Transmembrane</keyword>
<evidence type="ECO:0000313" key="2">
    <source>
        <dbReference type="EMBL" id="KAH0466167.1"/>
    </source>
</evidence>
<keyword evidence="3" id="KW-1185">Reference proteome</keyword>
<keyword evidence="1" id="KW-1133">Transmembrane helix</keyword>
<evidence type="ECO:0000256" key="1">
    <source>
        <dbReference type="SAM" id="Phobius"/>
    </source>
</evidence>
<dbReference type="EMBL" id="JAGFBR010000006">
    <property type="protein sequence ID" value="KAH0466167.1"/>
    <property type="molecule type" value="Genomic_DNA"/>
</dbReference>
<gene>
    <name evidence="2" type="ORF">IEQ34_006270</name>
</gene>
<name>A0AAV7HBB4_DENCH</name>
<proteinExistence type="predicted"/>
<reference evidence="2 3" key="1">
    <citation type="journal article" date="2021" name="Hortic Res">
        <title>Chromosome-scale assembly of the Dendrobium chrysotoxum genome enhances the understanding of orchid evolution.</title>
        <authorList>
            <person name="Zhang Y."/>
            <person name="Zhang G.Q."/>
            <person name="Zhang D."/>
            <person name="Liu X.D."/>
            <person name="Xu X.Y."/>
            <person name="Sun W.H."/>
            <person name="Yu X."/>
            <person name="Zhu X."/>
            <person name="Wang Z.W."/>
            <person name="Zhao X."/>
            <person name="Zhong W.Y."/>
            <person name="Chen H."/>
            <person name="Yin W.L."/>
            <person name="Huang T."/>
            <person name="Niu S.C."/>
            <person name="Liu Z.J."/>
        </authorList>
    </citation>
    <scope>NUCLEOTIDE SEQUENCE [LARGE SCALE GENOMIC DNA]</scope>
    <source>
        <strain evidence="2">Lindl</strain>
    </source>
</reference>
<organism evidence="2 3">
    <name type="scientific">Dendrobium chrysotoxum</name>
    <name type="common">Orchid</name>
    <dbReference type="NCBI Taxonomy" id="161865"/>
    <lineage>
        <taxon>Eukaryota</taxon>
        <taxon>Viridiplantae</taxon>
        <taxon>Streptophyta</taxon>
        <taxon>Embryophyta</taxon>
        <taxon>Tracheophyta</taxon>
        <taxon>Spermatophyta</taxon>
        <taxon>Magnoliopsida</taxon>
        <taxon>Liliopsida</taxon>
        <taxon>Asparagales</taxon>
        <taxon>Orchidaceae</taxon>
        <taxon>Epidendroideae</taxon>
        <taxon>Malaxideae</taxon>
        <taxon>Dendrobiinae</taxon>
        <taxon>Dendrobium</taxon>
    </lineage>
</organism>
<dbReference type="Proteomes" id="UP000775213">
    <property type="component" value="Unassembled WGS sequence"/>
</dbReference>
<accession>A0AAV7HBB4</accession>
<dbReference type="AlphaFoldDB" id="A0AAV7HBB4"/>
<feature type="transmembrane region" description="Helical" evidence="1">
    <location>
        <begin position="43"/>
        <end position="63"/>
    </location>
</feature>
<comment type="caution">
    <text evidence="2">The sequence shown here is derived from an EMBL/GenBank/DDBJ whole genome shotgun (WGS) entry which is preliminary data.</text>
</comment>
<protein>
    <submittedName>
        <fullName evidence="2">Uncharacterized protein</fullName>
    </submittedName>
</protein>